<dbReference type="Proteomes" id="UP000267128">
    <property type="component" value="Unassembled WGS sequence"/>
</dbReference>
<dbReference type="AlphaFoldDB" id="A0A3N0CIJ8"/>
<keyword evidence="2" id="KW-1185">Reference proteome</keyword>
<organism evidence="1 2">
    <name type="scientific">Nocardioides marmoriginsengisoli</name>
    <dbReference type="NCBI Taxonomy" id="661483"/>
    <lineage>
        <taxon>Bacteria</taxon>
        <taxon>Bacillati</taxon>
        <taxon>Actinomycetota</taxon>
        <taxon>Actinomycetes</taxon>
        <taxon>Propionibacteriales</taxon>
        <taxon>Nocardioidaceae</taxon>
        <taxon>Nocardioides</taxon>
    </lineage>
</organism>
<evidence type="ECO:0000313" key="2">
    <source>
        <dbReference type="Proteomes" id="UP000267128"/>
    </source>
</evidence>
<dbReference type="SUPFAM" id="SSF54593">
    <property type="entry name" value="Glyoxalase/Bleomycin resistance protein/Dihydroxybiphenyl dioxygenase"/>
    <property type="match status" value="1"/>
</dbReference>
<proteinExistence type="predicted"/>
<comment type="caution">
    <text evidence="1">The sequence shown here is derived from an EMBL/GenBank/DDBJ whole genome shotgun (WGS) entry which is preliminary data.</text>
</comment>
<dbReference type="InterPro" id="IPR029068">
    <property type="entry name" value="Glyas_Bleomycin-R_OHBP_Dase"/>
</dbReference>
<protein>
    <submittedName>
        <fullName evidence="1">VOC family protein</fullName>
    </submittedName>
</protein>
<dbReference type="RefSeq" id="WP_123228548.1">
    <property type="nucleotide sequence ID" value="NZ_RJSE01000007.1"/>
</dbReference>
<reference evidence="1 2" key="1">
    <citation type="submission" date="2018-11" db="EMBL/GenBank/DDBJ databases">
        <authorList>
            <person name="Li F."/>
        </authorList>
    </citation>
    <scope>NUCLEOTIDE SEQUENCE [LARGE SCALE GENOMIC DNA]</scope>
    <source>
        <strain evidence="1 2">Gsoil 097</strain>
    </source>
</reference>
<sequence>MTATIATGPVTQIAWVTDDIAATEAFLSTAFGAGTWTRMNDIRFAPEDCTLRGEPADFVIHVSIVYVGDLQLEVIQPVSGTSIYSEFLAEKGPGLHHLCFDVEDMEAALAAAAELGHPVHQAGSMMAGGMDFAYIDGTAHGVPYVEIARIGPEMKAIFEAIKAQS</sequence>
<evidence type="ECO:0000313" key="1">
    <source>
        <dbReference type="EMBL" id="RNL63255.1"/>
    </source>
</evidence>
<dbReference type="Gene3D" id="3.10.180.10">
    <property type="entry name" value="2,3-Dihydroxybiphenyl 1,2-Dioxygenase, domain 1"/>
    <property type="match status" value="1"/>
</dbReference>
<dbReference type="Pfam" id="PF13669">
    <property type="entry name" value="Glyoxalase_4"/>
    <property type="match status" value="1"/>
</dbReference>
<accession>A0A3N0CIJ8</accession>
<dbReference type="EMBL" id="RJSE01000007">
    <property type="protein sequence ID" value="RNL63255.1"/>
    <property type="molecule type" value="Genomic_DNA"/>
</dbReference>
<name>A0A3N0CIJ8_9ACTN</name>
<gene>
    <name evidence="1" type="ORF">EFK50_16315</name>
</gene>
<dbReference type="OrthoDB" id="4578369at2"/>